<reference evidence="3 4" key="1">
    <citation type="submission" date="2020-05" db="EMBL/GenBank/DDBJ databases">
        <authorList>
            <person name="Khan S.A."/>
            <person name="Jeon C.O."/>
            <person name="Chun B.H."/>
        </authorList>
    </citation>
    <scope>NUCLEOTIDE SEQUENCE [LARGE SCALE GENOMIC DNA]</scope>
    <source>
        <strain evidence="3 4">B156</strain>
    </source>
</reference>
<evidence type="ECO:0000259" key="2">
    <source>
        <dbReference type="Pfam" id="PF00656"/>
    </source>
</evidence>
<dbReference type="GO" id="GO:0004197">
    <property type="term" value="F:cysteine-type endopeptidase activity"/>
    <property type="evidence" value="ECO:0007669"/>
    <property type="project" value="InterPro"/>
</dbReference>
<feature type="region of interest" description="Disordered" evidence="1">
    <location>
        <begin position="331"/>
        <end position="356"/>
    </location>
</feature>
<evidence type="ECO:0000313" key="3">
    <source>
        <dbReference type="EMBL" id="NNU43350.1"/>
    </source>
</evidence>
<feature type="compositionally biased region" description="Polar residues" evidence="1">
    <location>
        <begin position="341"/>
        <end position="356"/>
    </location>
</feature>
<evidence type="ECO:0000313" key="4">
    <source>
        <dbReference type="Proteomes" id="UP000552954"/>
    </source>
</evidence>
<dbReference type="Pfam" id="PF00656">
    <property type="entry name" value="Peptidase_C14"/>
    <property type="match status" value="1"/>
</dbReference>
<dbReference type="InterPro" id="IPR011600">
    <property type="entry name" value="Pept_C14_caspase"/>
</dbReference>
<dbReference type="Proteomes" id="UP000552954">
    <property type="component" value="Unassembled WGS sequence"/>
</dbReference>
<feature type="domain" description="Peptidase C14 caspase" evidence="2">
    <location>
        <begin position="226"/>
        <end position="266"/>
    </location>
</feature>
<proteinExistence type="predicted"/>
<protein>
    <submittedName>
        <fullName evidence="3">Caspase family protein</fullName>
    </submittedName>
</protein>
<dbReference type="EMBL" id="JABFCS010000001">
    <property type="protein sequence ID" value="NNU43350.1"/>
    <property type="molecule type" value="Genomic_DNA"/>
</dbReference>
<evidence type="ECO:0000256" key="1">
    <source>
        <dbReference type="SAM" id="MobiDB-lite"/>
    </source>
</evidence>
<feature type="compositionally biased region" description="Low complexity" evidence="1">
    <location>
        <begin position="331"/>
        <end position="340"/>
    </location>
</feature>
<organism evidence="3 4">
    <name type="scientific">Ramlibacter montanisoli</name>
    <dbReference type="NCBI Taxonomy" id="2732512"/>
    <lineage>
        <taxon>Bacteria</taxon>
        <taxon>Pseudomonadati</taxon>
        <taxon>Pseudomonadota</taxon>
        <taxon>Betaproteobacteria</taxon>
        <taxon>Burkholderiales</taxon>
        <taxon>Comamonadaceae</taxon>
        <taxon>Ramlibacter</taxon>
    </lineage>
</organism>
<reference evidence="3 4" key="2">
    <citation type="submission" date="2020-06" db="EMBL/GenBank/DDBJ databases">
        <title>Ramlibacter rhizophilus sp. nov., isolated from rhizosphere soil of national flower Mugunghwa from South Korea.</title>
        <authorList>
            <person name="Zheng-Fei Y."/>
            <person name="Huan T."/>
        </authorList>
    </citation>
    <scope>NUCLEOTIDE SEQUENCE [LARGE SCALE GENOMIC DNA]</scope>
    <source>
        <strain evidence="3 4">B156</strain>
    </source>
</reference>
<keyword evidence="4" id="KW-1185">Reference proteome</keyword>
<dbReference type="AlphaFoldDB" id="A0A849K740"/>
<gene>
    <name evidence="3" type="ORF">HK415_09565</name>
</gene>
<dbReference type="GO" id="GO:0006508">
    <property type="term" value="P:proteolysis"/>
    <property type="evidence" value="ECO:0007669"/>
    <property type="project" value="InterPro"/>
</dbReference>
<name>A0A849K740_9BURK</name>
<accession>A0A849K740</accession>
<comment type="caution">
    <text evidence="3">The sequence shown here is derived from an EMBL/GenBank/DDBJ whole genome shotgun (WGS) entry which is preliminary data.</text>
</comment>
<dbReference type="Gene3D" id="3.40.50.12660">
    <property type="match status" value="1"/>
</dbReference>
<sequence length="356" mass="38411">MPEVIEALYRLSSSGLFHGLTDRLRSRGGLASALDSVRWTAGMIAQWVALEELRALLRDRLSFVIQQFQPDIVLAHSLGSLIAYDTLRPDEVAGGTLAKDLTFVSFGSQIGNPAVRSVFGGRIEPLESCRFWWHLFNAEDDVFTCPVGLPSVGRFRQVDTFFDLPGFADHEGASYLGHEQTALTVWQDLAATAPRGRAVAAGTRPTDLAQQHARIVTRAKPPELKQKAVLVGVADYPEAQNRLEGPVNDVFAVSAALQELGFPVDGIRVVLNERATGRRSASGCAGCWRKRARATSCSSISRATARRCRATAATPRWTGSTNAWCPGTSTGAAATASPTTNWRRSTASFPTVASSP</sequence>